<evidence type="ECO:0000313" key="3">
    <source>
        <dbReference type="Proteomes" id="UP001611075"/>
    </source>
</evidence>
<reference evidence="2 3" key="1">
    <citation type="submission" date="2024-10" db="EMBL/GenBank/DDBJ databases">
        <title>The Natural Products Discovery Center: Release of the First 8490 Sequenced Strains for Exploring Actinobacteria Biosynthetic Diversity.</title>
        <authorList>
            <person name="Kalkreuter E."/>
            <person name="Kautsar S.A."/>
            <person name="Yang D."/>
            <person name="Bader C.D."/>
            <person name="Teijaro C.N."/>
            <person name="Fluegel L."/>
            <person name="Davis C.M."/>
            <person name="Simpson J.R."/>
            <person name="Lauterbach L."/>
            <person name="Steele A.D."/>
            <person name="Gui C."/>
            <person name="Meng S."/>
            <person name="Li G."/>
            <person name="Viehrig K."/>
            <person name="Ye F."/>
            <person name="Su P."/>
            <person name="Kiefer A.F."/>
            <person name="Nichols A."/>
            <person name="Cepeda A.J."/>
            <person name="Yan W."/>
            <person name="Fan B."/>
            <person name="Jiang Y."/>
            <person name="Adhikari A."/>
            <person name="Zheng C.-J."/>
            <person name="Schuster L."/>
            <person name="Cowan T.M."/>
            <person name="Smanski M.J."/>
            <person name="Chevrette M.G."/>
            <person name="De Carvalho L.P.S."/>
            <person name="Shen B."/>
        </authorList>
    </citation>
    <scope>NUCLEOTIDE SEQUENCE [LARGE SCALE GENOMIC DNA]</scope>
    <source>
        <strain evidence="2 3">NPDC021253</strain>
    </source>
</reference>
<dbReference type="InterPro" id="IPR052961">
    <property type="entry name" value="Oxido-Kinase-like_Enzymes"/>
</dbReference>
<keyword evidence="3" id="KW-1185">Reference proteome</keyword>
<dbReference type="InterPro" id="IPR004119">
    <property type="entry name" value="EcKL"/>
</dbReference>
<dbReference type="SUPFAM" id="SSF56112">
    <property type="entry name" value="Protein kinase-like (PK-like)"/>
    <property type="match status" value="1"/>
</dbReference>
<sequence>MINLRTPGVSGDVGTIDHGWLRRNLGWPVTGDEPITTRSISPSGGVMGSVHRVGCGGRSFVLKGPPDDTTAWGRHAAAGRVVQREIELYRYLRARGPAAPKVAPDCYWSMAGADGGRALALEDLGPCDTAAADMAAGLDLDQATAAVRCLAQVHADSATAEADALVTPYPWLYTAESDELVKAVRVGLEEDLPRMVSQHWPGAAVRHIADIDVAGVLLDVHRGARLTALCHGDAWSANVILRERPEPGGGVAAYLIDWQYAMWGNPLSDVALLLWSSVQPRHRRSWQDDLLRTYRATLTATVGTDYSIEDCQHDFARAEPQAVLVVLATLEAYATGMSAAELSHLEPRVLAALDYVTRLPRVQRGF</sequence>
<gene>
    <name evidence="2" type="ORF">ACH4OY_29860</name>
</gene>
<evidence type="ECO:0000259" key="1">
    <source>
        <dbReference type="SMART" id="SM00587"/>
    </source>
</evidence>
<dbReference type="EMBL" id="JBIRPU010000036">
    <property type="protein sequence ID" value="MFI0796860.1"/>
    <property type="molecule type" value="Genomic_DNA"/>
</dbReference>
<dbReference type="InterPro" id="IPR015897">
    <property type="entry name" value="CHK_kinase-like"/>
</dbReference>
<dbReference type="Gene3D" id="3.90.1200.10">
    <property type="match status" value="1"/>
</dbReference>
<accession>A0ABW7ST19</accession>
<dbReference type="RefSeq" id="WP_396685367.1">
    <property type="nucleotide sequence ID" value="NZ_JBIRPU010000036.1"/>
</dbReference>
<feature type="domain" description="CHK kinase-like" evidence="1">
    <location>
        <begin position="119"/>
        <end position="304"/>
    </location>
</feature>
<protein>
    <submittedName>
        <fullName evidence="2">Phosphotransferase</fullName>
    </submittedName>
</protein>
<dbReference type="PANTHER" id="PTHR23020">
    <property type="entry name" value="UNCHARACTERIZED NUCLEAR HORMONE RECEPTOR-RELATED"/>
    <property type="match status" value="1"/>
</dbReference>
<dbReference type="SMART" id="SM00587">
    <property type="entry name" value="CHK"/>
    <property type="match status" value="1"/>
</dbReference>
<dbReference type="PANTHER" id="PTHR23020:SF41">
    <property type="entry name" value="AMINOGLYCOSIDE PHOSPHOTRANSFERASE DOMAIN-CONTAINING PROTEIN"/>
    <property type="match status" value="1"/>
</dbReference>
<dbReference type="Proteomes" id="UP001611075">
    <property type="component" value="Unassembled WGS sequence"/>
</dbReference>
<dbReference type="InterPro" id="IPR011009">
    <property type="entry name" value="Kinase-like_dom_sf"/>
</dbReference>
<name>A0ABW7ST19_9ACTN</name>
<organism evidence="2 3">
    <name type="scientific">Micromonospora rubida</name>
    <dbReference type="NCBI Taxonomy" id="2697657"/>
    <lineage>
        <taxon>Bacteria</taxon>
        <taxon>Bacillati</taxon>
        <taxon>Actinomycetota</taxon>
        <taxon>Actinomycetes</taxon>
        <taxon>Micromonosporales</taxon>
        <taxon>Micromonosporaceae</taxon>
        <taxon>Micromonospora</taxon>
    </lineage>
</organism>
<dbReference type="Pfam" id="PF02958">
    <property type="entry name" value="EcKL"/>
    <property type="match status" value="1"/>
</dbReference>
<comment type="caution">
    <text evidence="2">The sequence shown here is derived from an EMBL/GenBank/DDBJ whole genome shotgun (WGS) entry which is preliminary data.</text>
</comment>
<proteinExistence type="predicted"/>
<evidence type="ECO:0000313" key="2">
    <source>
        <dbReference type="EMBL" id="MFI0796860.1"/>
    </source>
</evidence>